<accession>A0A058ZFN8</accession>
<dbReference type="GeneID" id="20525473"/>
<keyword evidence="3" id="KW-1185">Reference proteome</keyword>
<proteinExistence type="predicted"/>
<feature type="region of interest" description="Disordered" evidence="1">
    <location>
        <begin position="37"/>
        <end position="80"/>
    </location>
</feature>
<evidence type="ECO:0000313" key="2">
    <source>
        <dbReference type="EMBL" id="KCV73205.1"/>
    </source>
</evidence>
<name>A0A058ZFN8_FONAL</name>
<dbReference type="RefSeq" id="XP_009492906.1">
    <property type="nucleotide sequence ID" value="XM_009494631.1"/>
</dbReference>
<evidence type="ECO:0000256" key="1">
    <source>
        <dbReference type="SAM" id="MobiDB-lite"/>
    </source>
</evidence>
<gene>
    <name evidence="2" type="ORF">H696_00748</name>
</gene>
<feature type="compositionally biased region" description="Low complexity" evidence="1">
    <location>
        <begin position="46"/>
        <end position="67"/>
    </location>
</feature>
<dbReference type="Proteomes" id="UP000030693">
    <property type="component" value="Unassembled WGS sequence"/>
</dbReference>
<reference evidence="2" key="1">
    <citation type="submission" date="2013-04" db="EMBL/GenBank/DDBJ databases">
        <title>The Genome Sequence of Fonticula alba ATCC 38817.</title>
        <authorList>
            <consortium name="The Broad Institute Genomics Platform"/>
            <person name="Russ C."/>
            <person name="Cuomo C."/>
            <person name="Burger G."/>
            <person name="Gray M.W."/>
            <person name="Holland P.W.H."/>
            <person name="King N."/>
            <person name="Lang F.B.F."/>
            <person name="Roger A.J."/>
            <person name="Ruiz-Trillo I."/>
            <person name="Brown M."/>
            <person name="Walker B."/>
            <person name="Young S."/>
            <person name="Zeng Q."/>
            <person name="Gargeya S."/>
            <person name="Fitzgerald M."/>
            <person name="Haas B."/>
            <person name="Abouelleil A."/>
            <person name="Allen A.W."/>
            <person name="Alvarado L."/>
            <person name="Arachchi H.M."/>
            <person name="Berlin A.M."/>
            <person name="Chapman S.B."/>
            <person name="Gainer-Dewar J."/>
            <person name="Goldberg J."/>
            <person name="Griggs A."/>
            <person name="Gujja S."/>
            <person name="Hansen M."/>
            <person name="Howarth C."/>
            <person name="Imamovic A."/>
            <person name="Ireland A."/>
            <person name="Larimer J."/>
            <person name="McCowan C."/>
            <person name="Murphy C."/>
            <person name="Pearson M."/>
            <person name="Poon T.W."/>
            <person name="Priest M."/>
            <person name="Roberts A."/>
            <person name="Saif S."/>
            <person name="Shea T."/>
            <person name="Sisk P."/>
            <person name="Sykes S."/>
            <person name="Wortman J."/>
            <person name="Nusbaum C."/>
            <person name="Birren B."/>
        </authorList>
    </citation>
    <scope>NUCLEOTIDE SEQUENCE [LARGE SCALE GENOMIC DNA]</scope>
    <source>
        <strain evidence="2">ATCC 38817</strain>
    </source>
</reference>
<evidence type="ECO:0000313" key="3">
    <source>
        <dbReference type="Proteomes" id="UP000030693"/>
    </source>
</evidence>
<organism evidence="2">
    <name type="scientific">Fonticula alba</name>
    <name type="common">Slime mold</name>
    <dbReference type="NCBI Taxonomy" id="691883"/>
    <lineage>
        <taxon>Eukaryota</taxon>
        <taxon>Rotosphaerida</taxon>
        <taxon>Fonticulaceae</taxon>
        <taxon>Fonticula</taxon>
    </lineage>
</organism>
<protein>
    <submittedName>
        <fullName evidence="2">Uncharacterized protein</fullName>
    </submittedName>
</protein>
<dbReference type="AlphaFoldDB" id="A0A058ZFN8"/>
<dbReference type="EMBL" id="KB932201">
    <property type="protein sequence ID" value="KCV73205.1"/>
    <property type="molecule type" value="Genomic_DNA"/>
</dbReference>
<sequence>MQASEDRLEDIIQSYQRSAQFKDVSKKLGALRRCHGLPSPEDTCPSTFSHPSELSLSSRGSSDTGSPGALHNRDPTASQQTLLRIDTNFGGARTVHYNGNRIYVFWVLMLRFMTNLRRN</sequence>